<dbReference type="SUPFAM" id="SSF103575">
    <property type="entry name" value="Plexin repeat"/>
    <property type="match status" value="1"/>
</dbReference>
<dbReference type="Gene3D" id="3.40.50.410">
    <property type="entry name" value="von Willebrand factor, type A domain"/>
    <property type="match status" value="1"/>
</dbReference>
<evidence type="ECO:0000256" key="13">
    <source>
        <dbReference type="ARBA" id="ARBA00023037"/>
    </source>
</evidence>
<feature type="disulfide bond" evidence="17">
    <location>
        <begin position="496"/>
        <end position="724"/>
    </location>
</feature>
<evidence type="ECO:0000256" key="19">
    <source>
        <dbReference type="SAM" id="Phobius"/>
    </source>
</evidence>
<feature type="disulfide bond" evidence="17">
    <location>
        <begin position="68"/>
        <end position="78"/>
    </location>
</feature>
<feature type="disulfide bond" evidence="17">
    <location>
        <begin position="684"/>
        <end position="755"/>
    </location>
</feature>
<dbReference type="InterPro" id="IPR002369">
    <property type="entry name" value="Integrin_bsu_VWA"/>
</dbReference>
<keyword evidence="12 19" id="KW-1133">Transmembrane helix</keyword>
<feature type="disulfide bond" evidence="17">
    <location>
        <begin position="658"/>
        <end position="668"/>
    </location>
</feature>
<dbReference type="Gene3D" id="3.30.1680.10">
    <property type="entry name" value="ligand-binding face of the semaphorins, domain 2"/>
    <property type="match status" value="1"/>
</dbReference>
<evidence type="ECO:0000256" key="12">
    <source>
        <dbReference type="ARBA" id="ARBA00022989"/>
    </source>
</evidence>
<keyword evidence="13 18" id="KW-0401">Integrin</keyword>
<keyword evidence="22" id="KW-1185">Reference proteome</keyword>
<dbReference type="GO" id="GO:0098609">
    <property type="term" value="P:cell-cell adhesion"/>
    <property type="evidence" value="ECO:0007669"/>
    <property type="project" value="TreeGrafter"/>
</dbReference>
<dbReference type="Pfam" id="PF17205">
    <property type="entry name" value="PSI_integrin"/>
    <property type="match status" value="1"/>
</dbReference>
<evidence type="ECO:0000256" key="6">
    <source>
        <dbReference type="ARBA" id="ARBA00022723"/>
    </source>
</evidence>
<comment type="caution">
    <text evidence="21">The sequence shown here is derived from an EMBL/GenBank/DDBJ whole genome shotgun (WGS) entry which is preliminary data.</text>
</comment>
<sequence length="846" mass="92584">MEMMIVQSAVGEIHEAPGDTPPCGAAMTSWLRKYHNIILRSVLAITVVALGSSHSPDKHCTLPLAATCEECLLRGPECAWCFQERFLDGAGVSERCDSVARLLRKGCGEEFIDNPRVKVEVNASPSSSQVAPRDISILLRPGSEASFLVEVQQLEQYPVDLYYLVDVSASMQDNLDRLKTVGMTLSQRMKEHSSDFRVGFGSFVDKPVSPYINVHPSKIINPCSDYEVNCRPAHGFIHVLPVTENMVEFKRVIQHQRIAGNMDTPEGGFDAMLQAAVCQVDANPLFPSLLSQRANAVALPSHCYKHDNTLTNKFLKEKQFLQDIGWRPEAKHLLLVMTDQPSHLALDSKLAGIVVPHDGRCHLVGNTYSQSANMEHPTIGQLAEKLLENSIYSIFAVDQMQYKWYEDLVDFLPGTYLGKLLPKALNLTDLVVDAYKKLLSDVGVEVGIEDSEAHRFWVNITALCPNGSTVTGNSKCSNVQPSQKVLFNVTVGMRACPSGRPVGGATAEVTALVRPVGFNETVRVHLRQACACSCSRAGSCHNEPEPPSCAPETDSCRKEAGGALCSGRGTCVCGVCVCDRSNLGTIYGKYCERDDFSCPYDRGLVCGGHGQCVSGHCLCRPGWTGEGCSCPSSTDSCASPDGLVCSGMGECVCGQCVCGDHRRSGRFCEKCPTCSNTCQSQWSCVDCHLSGGFDRAGARRCNASCTALVAFVDDITELIRGKYCLYQSQEHCFVRFHVQLGSQGPHLRISRHVECMSGRRYFQTFLSVFLLTVVLGLGILAVARLILRGGGRPWNVKVSQGFNDNSKVCTPSTSEKTITYRRDHLPENPMEMHVHGPKTALNEMWP</sequence>
<dbReference type="PIRSF" id="PIRSF002512">
    <property type="entry name" value="Integrin_B"/>
    <property type="match status" value="1"/>
</dbReference>
<feature type="disulfide bond" evidence="17">
    <location>
        <begin position="573"/>
        <end position="606"/>
    </location>
</feature>
<dbReference type="SUPFAM" id="SSF53300">
    <property type="entry name" value="vWA-like"/>
    <property type="match status" value="1"/>
</dbReference>
<keyword evidence="3" id="KW-1003">Cell membrane</keyword>
<reference evidence="21" key="1">
    <citation type="submission" date="2023-03" db="EMBL/GenBank/DDBJ databases">
        <title>Electrophorus voltai genome.</title>
        <authorList>
            <person name="Bian C."/>
        </authorList>
    </citation>
    <scope>NUCLEOTIDE SEQUENCE</scope>
    <source>
        <strain evidence="21">CB-2022</strain>
        <tissue evidence="21">Muscle</tissue>
    </source>
</reference>
<dbReference type="GO" id="GO:0016477">
    <property type="term" value="P:cell migration"/>
    <property type="evidence" value="ECO:0007669"/>
    <property type="project" value="TreeGrafter"/>
</dbReference>
<evidence type="ECO:0000313" key="21">
    <source>
        <dbReference type="EMBL" id="KAK1785512.1"/>
    </source>
</evidence>
<keyword evidence="7" id="KW-0732">Signal</keyword>
<keyword evidence="16" id="KW-0325">Glycoprotein</keyword>
<feature type="disulfide bond" evidence="17">
    <location>
        <begin position="578"/>
        <end position="591"/>
    </location>
</feature>
<dbReference type="InterPro" id="IPR016201">
    <property type="entry name" value="PSI"/>
</dbReference>
<dbReference type="Pfam" id="PF23105">
    <property type="entry name" value="EGF_integrin"/>
    <property type="match status" value="1"/>
</dbReference>
<dbReference type="PROSITE" id="PS00243">
    <property type="entry name" value="I_EGF_1"/>
    <property type="match status" value="2"/>
</dbReference>
<dbReference type="SUPFAM" id="SSF69179">
    <property type="entry name" value="Integrin domains"/>
    <property type="match status" value="1"/>
</dbReference>
<keyword evidence="11 18" id="KW-0130">Cell adhesion</keyword>
<dbReference type="PROSITE" id="PS52047">
    <property type="entry name" value="I_EGF_2"/>
    <property type="match status" value="2"/>
</dbReference>
<dbReference type="InterPro" id="IPR032695">
    <property type="entry name" value="Integrin_dom_sf"/>
</dbReference>
<evidence type="ECO:0000256" key="14">
    <source>
        <dbReference type="ARBA" id="ARBA00023136"/>
    </source>
</evidence>
<feature type="domain" description="EGF-like" evidence="20">
    <location>
        <begin position="617"/>
        <end position="628"/>
    </location>
</feature>
<dbReference type="PRINTS" id="PR01186">
    <property type="entry name" value="INTEGRINB"/>
</dbReference>
<evidence type="ECO:0000256" key="7">
    <source>
        <dbReference type="ARBA" id="ARBA00022729"/>
    </source>
</evidence>
<proteinExistence type="inferred from homology"/>
<evidence type="ECO:0000256" key="18">
    <source>
        <dbReference type="RuleBase" id="RU000633"/>
    </source>
</evidence>
<evidence type="ECO:0000256" key="16">
    <source>
        <dbReference type="ARBA" id="ARBA00023180"/>
    </source>
</evidence>
<dbReference type="FunFam" id="3.30.1680.10:FF:000002">
    <property type="entry name" value="Integrin beta"/>
    <property type="match status" value="1"/>
</dbReference>
<feature type="disulfide bond" evidence="17">
    <location>
        <begin position="619"/>
        <end position="628"/>
    </location>
</feature>
<dbReference type="InterPro" id="IPR033760">
    <property type="entry name" value="Integrin_beta_N"/>
</dbReference>
<organism evidence="21 22">
    <name type="scientific">Electrophorus voltai</name>
    <dbReference type="NCBI Taxonomy" id="2609070"/>
    <lineage>
        <taxon>Eukaryota</taxon>
        <taxon>Metazoa</taxon>
        <taxon>Chordata</taxon>
        <taxon>Craniata</taxon>
        <taxon>Vertebrata</taxon>
        <taxon>Euteleostomi</taxon>
        <taxon>Actinopterygii</taxon>
        <taxon>Neopterygii</taxon>
        <taxon>Teleostei</taxon>
        <taxon>Ostariophysi</taxon>
        <taxon>Gymnotiformes</taxon>
        <taxon>Gymnotoidei</taxon>
        <taxon>Gymnotidae</taxon>
        <taxon>Electrophorus</taxon>
    </lineage>
</organism>
<evidence type="ECO:0000256" key="9">
    <source>
        <dbReference type="ARBA" id="ARBA00022837"/>
    </source>
</evidence>
<evidence type="ECO:0000256" key="17">
    <source>
        <dbReference type="PIRSR" id="PIRSR002512-1"/>
    </source>
</evidence>
<evidence type="ECO:0000256" key="10">
    <source>
        <dbReference type="ARBA" id="ARBA00022842"/>
    </source>
</evidence>
<feature type="disulfide bond" evidence="17">
    <location>
        <begin position="223"/>
        <end position="230"/>
    </location>
</feature>
<keyword evidence="8" id="KW-0677">Repeat</keyword>
<dbReference type="PANTHER" id="PTHR10082:SF9">
    <property type="entry name" value="INTEGRIN BETA-8"/>
    <property type="match status" value="1"/>
</dbReference>
<dbReference type="Pfam" id="PF00362">
    <property type="entry name" value="Integrin_beta"/>
    <property type="match status" value="2"/>
</dbReference>
<protein>
    <recommendedName>
        <fullName evidence="18">Integrin beta</fullName>
    </recommendedName>
</protein>
<evidence type="ECO:0000256" key="4">
    <source>
        <dbReference type="ARBA" id="ARBA00022536"/>
    </source>
</evidence>
<name>A0AAD8YRF8_9TELE</name>
<dbReference type="GO" id="GO:0005178">
    <property type="term" value="F:integrin binding"/>
    <property type="evidence" value="ECO:0007669"/>
    <property type="project" value="TreeGrafter"/>
</dbReference>
<dbReference type="GO" id="GO:0007229">
    <property type="term" value="P:integrin-mediated signaling pathway"/>
    <property type="evidence" value="ECO:0007669"/>
    <property type="project" value="UniProtKB-KW"/>
</dbReference>
<dbReference type="InterPro" id="IPR057243">
    <property type="entry name" value="Integrin_I-EGF_CS"/>
</dbReference>
<dbReference type="FunFam" id="2.10.25.10:FF:000043">
    <property type="entry name" value="Integrin beta"/>
    <property type="match status" value="1"/>
</dbReference>
<feature type="disulfide bond" evidence="17">
    <location>
        <begin position="60"/>
        <end position="532"/>
    </location>
</feature>
<dbReference type="EMBL" id="JAROKS010000026">
    <property type="protein sequence ID" value="KAK1785512.1"/>
    <property type="molecule type" value="Genomic_DNA"/>
</dbReference>
<evidence type="ECO:0000256" key="3">
    <source>
        <dbReference type="ARBA" id="ARBA00022475"/>
    </source>
</evidence>
<keyword evidence="10" id="KW-0460">Magnesium</keyword>
<keyword evidence="14 19" id="KW-0472">Membrane</keyword>
<dbReference type="SMART" id="SM00423">
    <property type="entry name" value="PSI"/>
    <property type="match status" value="1"/>
</dbReference>
<dbReference type="GO" id="GO:0005925">
    <property type="term" value="C:focal adhesion"/>
    <property type="evidence" value="ECO:0007669"/>
    <property type="project" value="TreeGrafter"/>
</dbReference>
<dbReference type="InterPro" id="IPR000742">
    <property type="entry name" value="EGF"/>
</dbReference>
<comment type="subcellular location">
    <subcellularLocation>
        <location evidence="1 18">Cell membrane</location>
        <topology evidence="1 18">Single-pass type I membrane protein</topology>
    </subcellularLocation>
</comment>
<keyword evidence="9" id="KW-0106">Calcium</keyword>
<feature type="disulfide bond" evidence="17">
    <location>
        <begin position="653"/>
        <end position="701"/>
    </location>
</feature>
<dbReference type="InterPro" id="IPR057073">
    <property type="entry name" value="EGF_integrin_2"/>
</dbReference>
<dbReference type="GO" id="GO:0008305">
    <property type="term" value="C:integrin complex"/>
    <property type="evidence" value="ECO:0007669"/>
    <property type="project" value="TreeGrafter"/>
</dbReference>
<dbReference type="Gene3D" id="2.60.40.1510">
    <property type="entry name" value="ntegrin, alpha v. Chain A, domain 3"/>
    <property type="match status" value="1"/>
</dbReference>
<evidence type="ECO:0000256" key="2">
    <source>
        <dbReference type="ARBA" id="ARBA00007449"/>
    </source>
</evidence>
<dbReference type="Pfam" id="PF23106">
    <property type="entry name" value="EGF_Teneurin"/>
    <property type="match status" value="1"/>
</dbReference>
<feature type="disulfide bond" evidence="17">
    <location>
        <begin position="678"/>
        <end position="687"/>
    </location>
</feature>
<feature type="transmembrane region" description="Helical" evidence="19">
    <location>
        <begin position="765"/>
        <end position="787"/>
    </location>
</feature>
<feature type="disulfide bond" evidence="17">
    <location>
        <begin position="651"/>
        <end position="656"/>
    </location>
</feature>
<feature type="disulfide bond" evidence="17">
    <location>
        <begin position="278"/>
        <end position="361"/>
    </location>
</feature>
<dbReference type="PANTHER" id="PTHR10082">
    <property type="entry name" value="INTEGRIN BETA SUBUNIT"/>
    <property type="match status" value="1"/>
</dbReference>
<keyword evidence="15 17" id="KW-1015">Disulfide bond</keyword>
<dbReference type="Proteomes" id="UP001239994">
    <property type="component" value="Unassembled WGS sequence"/>
</dbReference>
<dbReference type="InterPro" id="IPR015812">
    <property type="entry name" value="Integrin_bsu"/>
</dbReference>
<gene>
    <name evidence="21" type="ORF">P4O66_018876</name>
</gene>
<keyword evidence="5 18" id="KW-0812">Transmembrane</keyword>
<evidence type="ECO:0000256" key="8">
    <source>
        <dbReference type="ARBA" id="ARBA00022737"/>
    </source>
</evidence>
<dbReference type="SUPFAM" id="SSF69687">
    <property type="entry name" value="Integrin beta tail domain"/>
    <property type="match status" value="1"/>
</dbReference>
<evidence type="ECO:0000313" key="22">
    <source>
        <dbReference type="Proteomes" id="UP001239994"/>
    </source>
</evidence>
<dbReference type="PROSITE" id="PS00022">
    <property type="entry name" value="EGF_1"/>
    <property type="match status" value="1"/>
</dbReference>
<evidence type="ECO:0000259" key="20">
    <source>
        <dbReference type="PROSITE" id="PS00022"/>
    </source>
</evidence>
<feature type="disulfide bond" evidence="17">
    <location>
        <begin position="612"/>
        <end position="617"/>
    </location>
</feature>
<feature type="disulfide bond" evidence="17">
    <location>
        <begin position="71"/>
        <end position="107"/>
    </location>
</feature>
<dbReference type="AlphaFoldDB" id="A0AAD8YRF8"/>
<accession>A0AAD8YRF8</accession>
<feature type="disulfide bond" evidence="17">
    <location>
        <begin position="530"/>
        <end position="534"/>
    </location>
</feature>
<feature type="disulfide bond" evidence="17">
    <location>
        <begin position="464"/>
        <end position="476"/>
    </location>
</feature>
<dbReference type="Gene3D" id="2.10.25.10">
    <property type="entry name" value="Laminin"/>
    <property type="match status" value="3"/>
</dbReference>
<comment type="similarity">
    <text evidence="2 18">Belongs to the integrin beta chain family.</text>
</comment>
<dbReference type="SUPFAM" id="SSF57196">
    <property type="entry name" value="EGF/Laminin"/>
    <property type="match status" value="2"/>
</dbReference>
<evidence type="ECO:0000256" key="15">
    <source>
        <dbReference type="ARBA" id="ARBA00023157"/>
    </source>
</evidence>
<dbReference type="InterPro" id="IPR036465">
    <property type="entry name" value="vWFA_dom_sf"/>
</dbReference>
<feature type="disulfide bond" evidence="17">
    <location>
        <begin position="571"/>
        <end position="576"/>
    </location>
</feature>
<feature type="disulfide bond" evidence="17">
    <location>
        <begin position="705"/>
        <end position="732"/>
    </location>
</feature>
<dbReference type="SMART" id="SM00187">
    <property type="entry name" value="INB"/>
    <property type="match status" value="1"/>
</dbReference>
<dbReference type="InterPro" id="IPR036349">
    <property type="entry name" value="Integrin_bsu_tail_dom_sf"/>
</dbReference>
<dbReference type="SMART" id="SM01242">
    <property type="entry name" value="Integrin_B_tail"/>
    <property type="match status" value="1"/>
</dbReference>
<dbReference type="GO" id="GO:0046872">
    <property type="term" value="F:metal ion binding"/>
    <property type="evidence" value="ECO:0007669"/>
    <property type="project" value="UniProtKB-KW"/>
</dbReference>
<dbReference type="FunFam" id="2.10.25.10:FF:000076">
    <property type="entry name" value="Integrin beta"/>
    <property type="match status" value="1"/>
</dbReference>
<evidence type="ECO:0000256" key="1">
    <source>
        <dbReference type="ARBA" id="ARBA00004251"/>
    </source>
</evidence>
<evidence type="ECO:0000256" key="11">
    <source>
        <dbReference type="ARBA" id="ARBA00022889"/>
    </source>
</evidence>
<keyword evidence="4" id="KW-0245">EGF-like domain</keyword>
<dbReference type="GO" id="GO:0009986">
    <property type="term" value="C:cell surface"/>
    <property type="evidence" value="ECO:0007669"/>
    <property type="project" value="TreeGrafter"/>
</dbReference>
<dbReference type="GO" id="GO:0033627">
    <property type="term" value="P:cell adhesion mediated by integrin"/>
    <property type="evidence" value="ECO:0007669"/>
    <property type="project" value="TreeGrafter"/>
</dbReference>
<evidence type="ECO:0000256" key="5">
    <source>
        <dbReference type="ARBA" id="ARBA00022692"/>
    </source>
</evidence>
<keyword evidence="6" id="KW-0479">Metal-binding</keyword>
<feature type="disulfide bond" evidence="17">
    <location>
        <begin position="81"/>
        <end position="96"/>
    </location>
</feature>
<dbReference type="InterPro" id="IPR012896">
    <property type="entry name" value="Integrin_bsu_tail"/>
</dbReference>
<feature type="disulfide bond" evidence="17">
    <location>
        <begin position="630"/>
        <end position="637"/>
    </location>
</feature>